<keyword evidence="2" id="KW-1133">Transmembrane helix</keyword>
<organism evidence="3 4">
    <name type="scientific">Hymenobacter segetis</name>
    <dbReference type="NCBI Taxonomy" id="2025509"/>
    <lineage>
        <taxon>Bacteria</taxon>
        <taxon>Pseudomonadati</taxon>
        <taxon>Bacteroidota</taxon>
        <taxon>Cytophagia</taxon>
        <taxon>Cytophagales</taxon>
        <taxon>Hymenobacteraceae</taxon>
        <taxon>Hymenobacter</taxon>
    </lineage>
</organism>
<feature type="region of interest" description="Disordered" evidence="1">
    <location>
        <begin position="39"/>
        <end position="67"/>
    </location>
</feature>
<dbReference type="Proteomes" id="UP001479606">
    <property type="component" value="Unassembled WGS sequence"/>
</dbReference>
<sequence length="67" mass="7447">MLERLLIFLRPVRLYALLLLLPLAWFAWGTATGTRLLGDDNESTETLNAPGARGSHGHAGRGLYFHK</sequence>
<keyword evidence="2" id="KW-0472">Membrane</keyword>
<evidence type="ECO:0000313" key="4">
    <source>
        <dbReference type="Proteomes" id="UP001479606"/>
    </source>
</evidence>
<name>A0ABU9LZH7_9BACT</name>
<reference evidence="3 4" key="1">
    <citation type="journal article" date="2018" name="Arch. Microbiol.">
        <title>Hymenobacter segetis sp. nov., isolated from soil.</title>
        <authorList>
            <person name="Ten L.N."/>
            <person name="Lim S.J."/>
            <person name="Kim B.O."/>
            <person name="Kang I.K."/>
            <person name="Jung H.Y."/>
        </authorList>
    </citation>
    <scope>NUCLEOTIDE SEQUENCE [LARGE SCALE GENOMIC DNA]</scope>
    <source>
        <strain evidence="3 4">S7-3-11</strain>
    </source>
</reference>
<dbReference type="EMBL" id="JBCEVZ010000035">
    <property type="protein sequence ID" value="MEL5995348.1"/>
    <property type="molecule type" value="Genomic_DNA"/>
</dbReference>
<gene>
    <name evidence="3" type="ORF">AAFH49_14105</name>
</gene>
<feature type="compositionally biased region" description="Basic residues" evidence="1">
    <location>
        <begin position="55"/>
        <end position="67"/>
    </location>
</feature>
<proteinExistence type="predicted"/>
<evidence type="ECO:0000313" key="3">
    <source>
        <dbReference type="EMBL" id="MEL5995348.1"/>
    </source>
</evidence>
<keyword evidence="4" id="KW-1185">Reference proteome</keyword>
<protein>
    <submittedName>
        <fullName evidence="3">Uncharacterized protein</fullName>
    </submittedName>
</protein>
<feature type="transmembrane region" description="Helical" evidence="2">
    <location>
        <begin position="12"/>
        <end position="31"/>
    </location>
</feature>
<keyword evidence="2" id="KW-0812">Transmembrane</keyword>
<dbReference type="RefSeq" id="WP_342299103.1">
    <property type="nucleotide sequence ID" value="NZ_JBCEVZ010000035.1"/>
</dbReference>
<accession>A0ABU9LZH7</accession>
<evidence type="ECO:0000256" key="2">
    <source>
        <dbReference type="SAM" id="Phobius"/>
    </source>
</evidence>
<comment type="caution">
    <text evidence="3">The sequence shown here is derived from an EMBL/GenBank/DDBJ whole genome shotgun (WGS) entry which is preliminary data.</text>
</comment>
<evidence type="ECO:0000256" key="1">
    <source>
        <dbReference type="SAM" id="MobiDB-lite"/>
    </source>
</evidence>